<dbReference type="AlphaFoldDB" id="S3DKA6"/>
<dbReference type="STRING" id="28176.CF66_2420"/>
<organism evidence="1 2">
    <name type="scientific">Candidatus Photodesmus katoptron Akat1</name>
    <dbReference type="NCBI Taxonomy" id="1236703"/>
    <lineage>
        <taxon>Bacteria</taxon>
        <taxon>Pseudomonadati</taxon>
        <taxon>Pseudomonadota</taxon>
        <taxon>Gammaproteobacteria</taxon>
        <taxon>Vibrionales</taxon>
        <taxon>Vibrionaceae</taxon>
        <taxon>Candidatus Photodesmus</taxon>
    </lineage>
</organism>
<reference evidence="1 2" key="1">
    <citation type="journal article" date="2014" name="Environ. Microbiol.">
        <title>Genomic signatures of obligate host dependence in the luminous bacterial symbiont of a vertebrate.</title>
        <authorList>
            <person name="Hendry T.A."/>
            <person name="de Wet J.R."/>
            <person name="Dunlap P.V."/>
        </authorList>
    </citation>
    <scope>NUCLEOTIDE SEQUENCE [LARGE SCALE GENOMIC DNA]</scope>
    <source>
        <strain evidence="1 2">Akat1</strain>
    </source>
</reference>
<dbReference type="EMBL" id="AMSD01000001">
    <property type="protein sequence ID" value="EPE37574.1"/>
    <property type="molecule type" value="Genomic_DNA"/>
</dbReference>
<evidence type="ECO:0000313" key="1">
    <source>
        <dbReference type="EMBL" id="EPE37574.1"/>
    </source>
</evidence>
<keyword evidence="2" id="KW-1185">Reference proteome</keyword>
<proteinExistence type="predicted"/>
<accession>S3DKA6</accession>
<comment type="caution">
    <text evidence="1">The sequence shown here is derived from an EMBL/GenBank/DDBJ whole genome shotgun (WGS) entry which is preliminary data.</text>
</comment>
<dbReference type="Pfam" id="PF16549">
    <property type="entry name" value="T2SSS_2"/>
    <property type="match status" value="1"/>
</dbReference>
<dbReference type="InterPro" id="IPR016502">
    <property type="entry name" value="T2SSS_2"/>
</dbReference>
<dbReference type="Gene3D" id="3.30.300.250">
    <property type="match status" value="1"/>
</dbReference>
<protein>
    <submittedName>
        <fullName evidence="1">Uncharacterized protein</fullName>
    </submittedName>
</protein>
<dbReference type="Proteomes" id="UP000053688">
    <property type="component" value="Unassembled WGS sequence"/>
</dbReference>
<evidence type="ECO:0000313" key="2">
    <source>
        <dbReference type="Proteomes" id="UP000053688"/>
    </source>
</evidence>
<sequence length="100" mass="11615">MTDRQAILLNSVLPLKYGPLSISYAKSEKTTIEIMMIYNSKLLNSNQFIDQLMPIIIKNYCNSEQIRSNLNIGIRYRIIINNDDGQLIKEQYINKTICNE</sequence>
<gene>
    <name evidence="1" type="ORF">O1U_0028</name>
</gene>
<name>S3DKA6_9GAMM</name>